<dbReference type="InterPro" id="IPR050227">
    <property type="entry name" value="Rab"/>
</dbReference>
<reference evidence="26" key="3">
    <citation type="submission" date="2025-09" db="UniProtKB">
        <authorList>
            <consortium name="Ensembl"/>
        </authorList>
    </citation>
    <scope>IDENTIFICATION</scope>
</reference>
<evidence type="ECO:0000256" key="9">
    <source>
        <dbReference type="ARBA" id="ARBA00022448"/>
    </source>
</evidence>
<comment type="similarity">
    <text evidence="7">Belongs to the small GTPase superfamily. Rab family.</text>
</comment>
<evidence type="ECO:0000313" key="26">
    <source>
        <dbReference type="Ensembl" id="ENSELUP00000089328.1"/>
    </source>
</evidence>
<keyword evidence="23" id="KW-0968">Cytoplasmic vesicle</keyword>
<evidence type="ECO:0000256" key="13">
    <source>
        <dbReference type="ARBA" id="ARBA00022741"/>
    </source>
</evidence>
<evidence type="ECO:0000256" key="16">
    <source>
        <dbReference type="ARBA" id="ARBA00022842"/>
    </source>
</evidence>
<keyword evidence="11" id="KW-0597">Phosphoprotein</keyword>
<evidence type="ECO:0000256" key="6">
    <source>
        <dbReference type="ARBA" id="ARBA00004600"/>
    </source>
</evidence>
<evidence type="ECO:0000256" key="25">
    <source>
        <dbReference type="ARBA" id="ARBA00067828"/>
    </source>
</evidence>
<evidence type="ECO:0000256" key="3">
    <source>
        <dbReference type="ARBA" id="ARBA00004177"/>
    </source>
</evidence>
<name>A0AAY5KJM4_ESOLU</name>
<dbReference type="GO" id="GO:0003925">
    <property type="term" value="F:G protein activity"/>
    <property type="evidence" value="ECO:0007669"/>
    <property type="project" value="UniProtKB-EC"/>
</dbReference>
<dbReference type="GO" id="GO:0005768">
    <property type="term" value="C:endosome"/>
    <property type="evidence" value="ECO:0007669"/>
    <property type="project" value="UniProtKB-SubCell"/>
</dbReference>
<dbReference type="PROSITE" id="PS51421">
    <property type="entry name" value="RAS"/>
    <property type="match status" value="1"/>
</dbReference>
<evidence type="ECO:0000256" key="4">
    <source>
        <dbReference type="ARBA" id="ARBA00004223"/>
    </source>
</evidence>
<dbReference type="Gene3D" id="3.40.50.300">
    <property type="entry name" value="P-loop containing nucleotide triphosphate hydrolases"/>
    <property type="match status" value="1"/>
</dbReference>
<keyword evidence="17" id="KW-0653">Protein transport</keyword>
<keyword evidence="27" id="KW-1185">Reference proteome</keyword>
<accession>A0AAY5KJM4</accession>
<evidence type="ECO:0000313" key="27">
    <source>
        <dbReference type="Proteomes" id="UP000265140"/>
    </source>
</evidence>
<keyword evidence="12" id="KW-0479">Metal-binding</keyword>
<protein>
    <recommendedName>
        <fullName evidence="25">Ras-related protein Rab-35</fullName>
        <ecNumber evidence="8">3.6.5.2</ecNumber>
    </recommendedName>
</protein>
<dbReference type="EC" id="3.6.5.2" evidence="8"/>
<dbReference type="PROSITE" id="PS51420">
    <property type="entry name" value="RHO"/>
    <property type="match status" value="1"/>
</dbReference>
<evidence type="ECO:0000256" key="21">
    <source>
        <dbReference type="ARBA" id="ARBA00023288"/>
    </source>
</evidence>
<keyword evidence="19" id="KW-0472">Membrane</keyword>
<keyword evidence="18" id="KW-0342">GTP-binding</keyword>
<dbReference type="Pfam" id="PF00071">
    <property type="entry name" value="Ras"/>
    <property type="match status" value="1"/>
</dbReference>
<dbReference type="GO" id="GO:0005886">
    <property type="term" value="C:plasma membrane"/>
    <property type="evidence" value="ECO:0007669"/>
    <property type="project" value="UniProtKB-SubCell"/>
</dbReference>
<keyword evidence="22" id="KW-0636">Prenylation</keyword>
<evidence type="ECO:0000256" key="7">
    <source>
        <dbReference type="ARBA" id="ARBA00006270"/>
    </source>
</evidence>
<dbReference type="FunFam" id="3.40.50.300:FF:000404">
    <property type="entry name" value="Putative ras-related protein Rab-35"/>
    <property type="match status" value="1"/>
</dbReference>
<dbReference type="SMART" id="SM00176">
    <property type="entry name" value="RAN"/>
    <property type="match status" value="1"/>
</dbReference>
<evidence type="ECO:0000256" key="20">
    <source>
        <dbReference type="ARBA" id="ARBA00023176"/>
    </source>
</evidence>
<proteinExistence type="inferred from homology"/>
<dbReference type="SMART" id="SM00175">
    <property type="entry name" value="RAB"/>
    <property type="match status" value="1"/>
</dbReference>
<dbReference type="GeneTree" id="ENSGT00940000166574"/>
<dbReference type="GO" id="GO:0005525">
    <property type="term" value="F:GTP binding"/>
    <property type="evidence" value="ECO:0007669"/>
    <property type="project" value="UniProtKB-KW"/>
</dbReference>
<dbReference type="Proteomes" id="UP000265140">
    <property type="component" value="Chromosome 11"/>
</dbReference>
<evidence type="ECO:0000256" key="12">
    <source>
        <dbReference type="ARBA" id="ARBA00022723"/>
    </source>
</evidence>
<dbReference type="InterPro" id="IPR027417">
    <property type="entry name" value="P-loop_NTPase"/>
</dbReference>
<evidence type="ECO:0000256" key="2">
    <source>
        <dbReference type="ARBA" id="ARBA00004132"/>
    </source>
</evidence>
<evidence type="ECO:0000256" key="11">
    <source>
        <dbReference type="ARBA" id="ARBA00022553"/>
    </source>
</evidence>
<evidence type="ECO:0000256" key="5">
    <source>
        <dbReference type="ARBA" id="ARBA00004342"/>
    </source>
</evidence>
<dbReference type="GO" id="GO:0042470">
    <property type="term" value="C:melanosome"/>
    <property type="evidence" value="ECO:0007669"/>
    <property type="project" value="UniProtKB-SubCell"/>
</dbReference>
<dbReference type="PROSITE" id="PS51419">
    <property type="entry name" value="RAB"/>
    <property type="match status" value="1"/>
</dbReference>
<dbReference type="SMART" id="SM00174">
    <property type="entry name" value="RHO"/>
    <property type="match status" value="1"/>
</dbReference>
<evidence type="ECO:0000256" key="10">
    <source>
        <dbReference type="ARBA" id="ARBA00022475"/>
    </source>
</evidence>
<keyword evidence="20" id="KW-0168">Coated pit</keyword>
<evidence type="ECO:0000256" key="17">
    <source>
        <dbReference type="ARBA" id="ARBA00022927"/>
    </source>
</evidence>
<comment type="cofactor">
    <cofactor evidence="1">
        <name>Mg(2+)</name>
        <dbReference type="ChEBI" id="CHEBI:18420"/>
    </cofactor>
</comment>
<evidence type="ECO:0000256" key="15">
    <source>
        <dbReference type="ARBA" id="ARBA00022801"/>
    </source>
</evidence>
<comment type="subcellular location">
    <subcellularLocation>
        <location evidence="5">Cell membrane</location>
        <topology evidence="5">Lipid-anchor</topology>
        <orientation evidence="5">Cytoplasmic side</orientation>
    </subcellularLocation>
    <subcellularLocation>
        <location evidence="2">Cytoplasmic vesicle</location>
        <location evidence="2">Clathrin-coated vesicle</location>
    </subcellularLocation>
    <subcellularLocation>
        <location evidence="3">Endosome</location>
    </subcellularLocation>
    <subcellularLocation>
        <location evidence="4">Melanosome</location>
    </subcellularLocation>
    <subcellularLocation>
        <location evidence="6">Membrane</location>
        <location evidence="6">Clathrin-coated pit</location>
    </subcellularLocation>
</comment>
<reference evidence="26" key="2">
    <citation type="submission" date="2025-08" db="UniProtKB">
        <authorList>
            <consortium name="Ensembl"/>
        </authorList>
    </citation>
    <scope>IDENTIFICATION</scope>
</reference>
<dbReference type="GO" id="GO:0015031">
    <property type="term" value="P:protein transport"/>
    <property type="evidence" value="ECO:0007669"/>
    <property type="project" value="UniProtKB-KW"/>
</dbReference>
<keyword evidence="13" id="KW-0547">Nucleotide-binding</keyword>
<dbReference type="Ensembl" id="ENSELUT00000111803.1">
    <property type="protein sequence ID" value="ENSELUP00000089328.1"/>
    <property type="gene ID" value="ENSELUG00000037753.1"/>
</dbReference>
<keyword evidence="14" id="KW-0967">Endosome</keyword>
<comment type="catalytic activity">
    <reaction evidence="24">
        <text>GTP + H2O = GDP + phosphate + H(+)</text>
        <dbReference type="Rhea" id="RHEA:19669"/>
        <dbReference type="ChEBI" id="CHEBI:15377"/>
        <dbReference type="ChEBI" id="CHEBI:15378"/>
        <dbReference type="ChEBI" id="CHEBI:37565"/>
        <dbReference type="ChEBI" id="CHEBI:43474"/>
        <dbReference type="ChEBI" id="CHEBI:58189"/>
        <dbReference type="EC" id="3.6.5.2"/>
    </reaction>
    <physiologicalReaction direction="left-to-right" evidence="24">
        <dbReference type="Rhea" id="RHEA:19670"/>
    </physiologicalReaction>
</comment>
<dbReference type="PRINTS" id="PR00449">
    <property type="entry name" value="RASTRNSFRMNG"/>
</dbReference>
<dbReference type="SMART" id="SM00173">
    <property type="entry name" value="RAS"/>
    <property type="match status" value="1"/>
</dbReference>
<evidence type="ECO:0000256" key="19">
    <source>
        <dbReference type="ARBA" id="ARBA00023136"/>
    </source>
</evidence>
<dbReference type="NCBIfam" id="TIGR00231">
    <property type="entry name" value="small_GTP"/>
    <property type="match status" value="1"/>
</dbReference>
<evidence type="ECO:0000256" key="1">
    <source>
        <dbReference type="ARBA" id="ARBA00001946"/>
    </source>
</evidence>
<evidence type="ECO:0000256" key="23">
    <source>
        <dbReference type="ARBA" id="ARBA00023329"/>
    </source>
</evidence>
<dbReference type="GO" id="GO:0005905">
    <property type="term" value="C:clathrin-coated pit"/>
    <property type="evidence" value="ECO:0007669"/>
    <property type="project" value="UniProtKB-SubCell"/>
</dbReference>
<keyword evidence="10" id="KW-1003">Cell membrane</keyword>
<reference evidence="26 27" key="1">
    <citation type="submission" date="2020-02" db="EMBL/GenBank/DDBJ databases">
        <title>Esox lucius (northern pike) genome, fEsoLuc1, primary haplotype.</title>
        <authorList>
            <person name="Myers G."/>
            <person name="Karagic N."/>
            <person name="Meyer A."/>
            <person name="Pippel M."/>
            <person name="Reichard M."/>
            <person name="Winkler S."/>
            <person name="Tracey A."/>
            <person name="Sims Y."/>
            <person name="Howe K."/>
            <person name="Rhie A."/>
            <person name="Formenti G."/>
            <person name="Durbin R."/>
            <person name="Fedrigo O."/>
            <person name="Jarvis E.D."/>
        </authorList>
    </citation>
    <scope>NUCLEOTIDE SEQUENCE [LARGE SCALE GENOMIC DNA]</scope>
</reference>
<dbReference type="InterPro" id="IPR001806">
    <property type="entry name" value="Small_GTPase"/>
</dbReference>
<dbReference type="SUPFAM" id="SSF52540">
    <property type="entry name" value="P-loop containing nucleoside triphosphate hydrolases"/>
    <property type="match status" value="1"/>
</dbReference>
<evidence type="ECO:0000256" key="24">
    <source>
        <dbReference type="ARBA" id="ARBA00047660"/>
    </source>
</evidence>
<keyword evidence="16" id="KW-0460">Magnesium</keyword>
<dbReference type="GO" id="GO:0030136">
    <property type="term" value="C:clathrin-coated vesicle"/>
    <property type="evidence" value="ECO:0007669"/>
    <property type="project" value="UniProtKB-SubCell"/>
</dbReference>
<keyword evidence="15" id="KW-0378">Hydrolase</keyword>
<keyword evidence="21" id="KW-0449">Lipoprotein</keyword>
<dbReference type="InterPro" id="IPR005225">
    <property type="entry name" value="Small_GTP-bd"/>
</dbReference>
<organism evidence="26 27">
    <name type="scientific">Esox lucius</name>
    <name type="common">Northern pike</name>
    <dbReference type="NCBI Taxonomy" id="8010"/>
    <lineage>
        <taxon>Eukaryota</taxon>
        <taxon>Metazoa</taxon>
        <taxon>Chordata</taxon>
        <taxon>Craniata</taxon>
        <taxon>Vertebrata</taxon>
        <taxon>Euteleostomi</taxon>
        <taxon>Actinopterygii</taxon>
        <taxon>Neopterygii</taxon>
        <taxon>Teleostei</taxon>
        <taxon>Protacanthopterygii</taxon>
        <taxon>Esociformes</taxon>
        <taxon>Esocidae</taxon>
        <taxon>Esox</taxon>
    </lineage>
</organism>
<sequence length="222" mass="25416">LHLWTSGYLKSWKIPYTISLQVLAAGTVLWLHADVGKSSLLLRFADNSFSGSYITTIGVDFKIRTVDIDGERVKLQIWDTAGQERFRTITSTYYRNTHGVIIVYDVTNPDSFVNVKRWLNEITQNCDNVCKILVGNKNDDPSKKQVESHDAIRFGESVGVRVFETSAKENINVEEMFMAFTHMVLRAKKQSQIRADRGGRDETVDINLQKHRERKKKGKKCC</sequence>
<evidence type="ECO:0000256" key="14">
    <source>
        <dbReference type="ARBA" id="ARBA00022753"/>
    </source>
</evidence>
<dbReference type="AlphaFoldDB" id="A0AAY5KJM4"/>
<keyword evidence="9" id="KW-0813">Transport</keyword>
<evidence type="ECO:0000256" key="22">
    <source>
        <dbReference type="ARBA" id="ARBA00023289"/>
    </source>
</evidence>
<dbReference type="PANTHER" id="PTHR47977">
    <property type="entry name" value="RAS-RELATED PROTEIN RAB"/>
    <property type="match status" value="1"/>
</dbReference>
<evidence type="ECO:0000256" key="8">
    <source>
        <dbReference type="ARBA" id="ARBA00011984"/>
    </source>
</evidence>
<dbReference type="GO" id="GO:0046872">
    <property type="term" value="F:metal ion binding"/>
    <property type="evidence" value="ECO:0007669"/>
    <property type="project" value="UniProtKB-KW"/>
</dbReference>
<evidence type="ECO:0000256" key="18">
    <source>
        <dbReference type="ARBA" id="ARBA00023134"/>
    </source>
</evidence>